<keyword evidence="4" id="KW-1185">Reference proteome</keyword>
<dbReference type="PANTHER" id="PTHR12526:SF637">
    <property type="entry name" value="GLYCOSYLTRANSFERASE EPSF-RELATED"/>
    <property type="match status" value="1"/>
</dbReference>
<keyword evidence="3" id="KW-0808">Transferase</keyword>
<feature type="domain" description="Glycosyl transferase family 1" evidence="1">
    <location>
        <begin position="1095"/>
        <end position="1229"/>
    </location>
</feature>
<evidence type="ECO:0000259" key="2">
    <source>
        <dbReference type="Pfam" id="PF13439"/>
    </source>
</evidence>
<organism evidence="3 4">
    <name type="scientific">Caballeronia pedi</name>
    <dbReference type="NCBI Taxonomy" id="1777141"/>
    <lineage>
        <taxon>Bacteria</taxon>
        <taxon>Pseudomonadati</taxon>
        <taxon>Pseudomonadota</taxon>
        <taxon>Betaproteobacteria</taxon>
        <taxon>Burkholderiales</taxon>
        <taxon>Burkholderiaceae</taxon>
        <taxon>Caballeronia</taxon>
    </lineage>
</organism>
<accession>A0A158BX27</accession>
<dbReference type="Gene3D" id="3.40.50.150">
    <property type="entry name" value="Vaccinia Virus protein VP39"/>
    <property type="match status" value="1"/>
</dbReference>
<dbReference type="PANTHER" id="PTHR12526">
    <property type="entry name" value="GLYCOSYLTRANSFERASE"/>
    <property type="match status" value="1"/>
</dbReference>
<dbReference type="InterPro" id="IPR028098">
    <property type="entry name" value="Glyco_trans_4-like_N"/>
</dbReference>
<protein>
    <submittedName>
        <fullName evidence="3">Group 1 glycosyl transferase</fullName>
    </submittedName>
</protein>
<comment type="caution">
    <text evidence="3">The sequence shown here is derived from an EMBL/GenBank/DDBJ whole genome shotgun (WGS) entry which is preliminary data.</text>
</comment>
<gene>
    <name evidence="3" type="ORF">AWB80_04253</name>
</gene>
<sequence>MSDVLLAFLRQCLVCFGHSRVLYVGEGLSEALRVLLDAGCDAYGLALDDDEARDAASRFAPGRVHRADESGGLPEGVSSDQFDGLIVTRGASPRSDATEARDRAVRYLLTRNFRQIAMLARPDPAAAFVNRFEYRLHARTKTSWWSQPLPRSDDRRSAFFERLPSDVIREQETALPQDMLAHQDCAWPTAFGDTVEACAFVRIGDVVLALDSSTGSAAHVIAQNSAARAVIGIEPGEASLGYARTRYGADERVSFFADAALRTDPAASIDVLIALDSQAFAADVLHAEIERLRPGGRMVVGITRAQAAASTQEGPTSPRTWLHRACGPQAPGMLAERAFMSTARADGDTGRTWTEVDFDDPADTDGTLVIVAMRDPLAGSAANFVETTFETVDAPDFNVLADSQAMVNPWLFKSMIAIGMRLTNDEALDALNARVMATAPRGSADFGAALCGHAYRVLGRARSEHEARTCLDDIRDYCAAAGGSAHQLRWKVSLTFVAARLAQRLGDFTAAEDWALRCAAMDPMPFSPLLGTKVVAALDLAATFALIRGDRQAARERLKQGVDTVRRLLSGDWLNVLGNIEKPLSFGLPEVSQLAEAGARCAYLLNFIDDAVSRPGFVWQEHRGFFERILDEKSARLSALTAGYAVLADNEARLEAVASQSEAERLRLESMVADSVVERQRLEGVIAEMNVDRHRLESLIDEVNGDRERLHRMAVDLEQERVRLTDIVQKRGPTLRQLGMWSAIRRTLFGSAQAPAVASAEAPHSDAPAVPRTPGAPLSIDDIVAPWLAGFALGARPWRYTERAARQLGVQADQQSPTGDADADLVIVSASELKTLPRDDMRRIVALFSDTDDAYALRNEVYDKVDLCIGLGPRAYERLALLHPMVARADGAALDTARRFISAADEGAALPVPAFAGELRGAPVVLLQVDSFMVGGLERVVFDLLDTLAAGGFQPMLGVTGDIAPEAEAELKERRFEYVRLPSKPDALRRLLKEREVALVNAHYSLTLTEVCASLGIPFVQTVHNMYQWLDEPNKQKWRHADETTDCYICVSANVAMFADANLRLATERMLVIPNGCDSAGMVPLATPERDAGLRAELGLPQDSPVFVNVASINPVKGQGLLIEAFAIAHAARPNIRLVILGKHADAGYAQRLREKIERHGMRDAVLMPGYRSDVHRFVDLARAIVMPSFTEGWSLAISEAVQRHAPVIATDVGGAREQLVDEASTVIDAYRTDWASLDGPQFYEAIANEDTLHAVRDQLAAALIAHADRPLRAARDALQRSFTSMTPAQAYERHAEVFKALLYRKSATPIRYASYRPQRQSRYVSND</sequence>
<dbReference type="CDD" id="cd03811">
    <property type="entry name" value="GT4_GT28_WabH-like"/>
    <property type="match status" value="1"/>
</dbReference>
<evidence type="ECO:0000259" key="1">
    <source>
        <dbReference type="Pfam" id="PF00534"/>
    </source>
</evidence>
<feature type="domain" description="Glycosyltransferase subfamily 4-like N-terminal" evidence="2">
    <location>
        <begin position="934"/>
        <end position="1078"/>
    </location>
</feature>
<evidence type="ECO:0000313" key="4">
    <source>
        <dbReference type="Proteomes" id="UP000054911"/>
    </source>
</evidence>
<dbReference type="Proteomes" id="UP000054911">
    <property type="component" value="Unassembled WGS sequence"/>
</dbReference>
<evidence type="ECO:0000313" key="3">
    <source>
        <dbReference type="EMBL" id="SAK74642.1"/>
    </source>
</evidence>
<dbReference type="InterPro" id="IPR001296">
    <property type="entry name" value="Glyco_trans_1"/>
</dbReference>
<proteinExistence type="predicted"/>
<reference evidence="3" key="1">
    <citation type="submission" date="2016-01" db="EMBL/GenBank/DDBJ databases">
        <authorList>
            <person name="Peeters C."/>
        </authorList>
    </citation>
    <scope>NUCLEOTIDE SEQUENCE [LARGE SCALE GENOMIC DNA]</scope>
    <source>
        <strain evidence="3">LMG 29323</strain>
    </source>
</reference>
<dbReference type="Pfam" id="PF13439">
    <property type="entry name" value="Glyco_transf_4"/>
    <property type="match status" value="1"/>
</dbReference>
<name>A0A158BX27_9BURK</name>
<dbReference type="Gene3D" id="3.40.50.2000">
    <property type="entry name" value="Glycogen Phosphorylase B"/>
    <property type="match status" value="2"/>
</dbReference>
<dbReference type="STRING" id="1777141.AWB80_04253"/>
<dbReference type="GO" id="GO:0016757">
    <property type="term" value="F:glycosyltransferase activity"/>
    <property type="evidence" value="ECO:0007669"/>
    <property type="project" value="InterPro"/>
</dbReference>
<dbReference type="InterPro" id="IPR029063">
    <property type="entry name" value="SAM-dependent_MTases_sf"/>
</dbReference>
<dbReference type="EMBL" id="FCOE02000014">
    <property type="protein sequence ID" value="SAK74642.1"/>
    <property type="molecule type" value="Genomic_DNA"/>
</dbReference>
<dbReference type="Pfam" id="PF00534">
    <property type="entry name" value="Glycos_transf_1"/>
    <property type="match status" value="1"/>
</dbReference>
<dbReference type="SUPFAM" id="SSF53756">
    <property type="entry name" value="UDP-Glycosyltransferase/glycogen phosphorylase"/>
    <property type="match status" value="1"/>
</dbReference>
<dbReference type="SUPFAM" id="SSF53335">
    <property type="entry name" value="S-adenosyl-L-methionine-dependent methyltransferases"/>
    <property type="match status" value="1"/>
</dbReference>